<evidence type="ECO:0000256" key="4">
    <source>
        <dbReference type="ARBA" id="ARBA00022553"/>
    </source>
</evidence>
<keyword evidence="6" id="KW-0418">Kinase</keyword>
<keyword evidence="7" id="KW-0902">Two-component regulatory system</keyword>
<dbReference type="InterPro" id="IPR005467">
    <property type="entry name" value="His_kinase_dom"/>
</dbReference>
<dbReference type="Pfam" id="PF02518">
    <property type="entry name" value="HATPase_c"/>
    <property type="match status" value="1"/>
</dbReference>
<dbReference type="FunFam" id="1.10.287.130:FF:000001">
    <property type="entry name" value="Two-component sensor histidine kinase"/>
    <property type="match status" value="1"/>
</dbReference>
<dbReference type="Gene3D" id="1.10.287.130">
    <property type="match status" value="1"/>
</dbReference>
<dbReference type="CDD" id="cd00082">
    <property type="entry name" value="HisKA"/>
    <property type="match status" value="1"/>
</dbReference>
<dbReference type="PRINTS" id="PR00344">
    <property type="entry name" value="BCTRLSENSOR"/>
</dbReference>
<dbReference type="PROSITE" id="PS50885">
    <property type="entry name" value="HAMP"/>
    <property type="match status" value="1"/>
</dbReference>
<dbReference type="InterPro" id="IPR036890">
    <property type="entry name" value="HATPase_C_sf"/>
</dbReference>
<evidence type="ECO:0000313" key="12">
    <source>
        <dbReference type="EMBL" id="HIR54447.1"/>
    </source>
</evidence>
<dbReference type="FunFam" id="3.30.565.10:FF:000006">
    <property type="entry name" value="Sensor histidine kinase WalK"/>
    <property type="match status" value="1"/>
</dbReference>
<evidence type="ECO:0000256" key="9">
    <source>
        <dbReference type="SAM" id="Phobius"/>
    </source>
</evidence>
<dbReference type="Gene3D" id="6.10.340.10">
    <property type="match status" value="1"/>
</dbReference>
<dbReference type="InterPro" id="IPR003660">
    <property type="entry name" value="HAMP_dom"/>
</dbReference>
<dbReference type="InterPro" id="IPR036097">
    <property type="entry name" value="HisK_dim/P_sf"/>
</dbReference>
<organism evidence="12 13">
    <name type="scientific">Candidatus Scatomorpha intestinigallinarum</name>
    <dbReference type="NCBI Taxonomy" id="2840923"/>
    <lineage>
        <taxon>Bacteria</taxon>
        <taxon>Bacillati</taxon>
        <taxon>Bacillota</taxon>
        <taxon>Clostridia</taxon>
        <taxon>Eubacteriales</taxon>
        <taxon>Candidatus Scatomorpha</taxon>
    </lineage>
</organism>
<dbReference type="Gene3D" id="3.30.565.10">
    <property type="entry name" value="Histidine kinase-like ATPase, C-terminal domain"/>
    <property type="match status" value="1"/>
</dbReference>
<reference evidence="12" key="2">
    <citation type="journal article" date="2021" name="PeerJ">
        <title>Extensive microbial diversity within the chicken gut microbiome revealed by metagenomics and culture.</title>
        <authorList>
            <person name="Gilroy R."/>
            <person name="Ravi A."/>
            <person name="Getino M."/>
            <person name="Pursley I."/>
            <person name="Horton D.L."/>
            <person name="Alikhan N.F."/>
            <person name="Baker D."/>
            <person name="Gharbi K."/>
            <person name="Hall N."/>
            <person name="Watson M."/>
            <person name="Adriaenssens E.M."/>
            <person name="Foster-Nyarko E."/>
            <person name="Jarju S."/>
            <person name="Secka A."/>
            <person name="Antonio M."/>
            <person name="Oren A."/>
            <person name="Chaudhuri R.R."/>
            <person name="La Ragione R."/>
            <person name="Hildebrand F."/>
            <person name="Pallen M.J."/>
        </authorList>
    </citation>
    <scope>NUCLEOTIDE SEQUENCE</scope>
    <source>
        <strain evidence="12">ChiGjej3B3-7149</strain>
    </source>
</reference>
<dbReference type="EMBL" id="DVHH01000066">
    <property type="protein sequence ID" value="HIR54447.1"/>
    <property type="molecule type" value="Genomic_DNA"/>
</dbReference>
<dbReference type="Proteomes" id="UP000824238">
    <property type="component" value="Unassembled WGS sequence"/>
</dbReference>
<name>A0A9D1DKC0_9FIRM</name>
<feature type="domain" description="Histidine kinase" evidence="10">
    <location>
        <begin position="257"/>
        <end position="475"/>
    </location>
</feature>
<dbReference type="InterPro" id="IPR003661">
    <property type="entry name" value="HisK_dim/P_dom"/>
</dbReference>
<evidence type="ECO:0000259" key="10">
    <source>
        <dbReference type="PROSITE" id="PS50109"/>
    </source>
</evidence>
<accession>A0A9D1DKC0</accession>
<dbReference type="PROSITE" id="PS50109">
    <property type="entry name" value="HIS_KIN"/>
    <property type="match status" value="1"/>
</dbReference>
<dbReference type="GO" id="GO:0000155">
    <property type="term" value="F:phosphorelay sensor kinase activity"/>
    <property type="evidence" value="ECO:0007669"/>
    <property type="project" value="InterPro"/>
</dbReference>
<dbReference type="InterPro" id="IPR004358">
    <property type="entry name" value="Sig_transdc_His_kin-like_C"/>
</dbReference>
<dbReference type="SMART" id="SM00388">
    <property type="entry name" value="HisKA"/>
    <property type="match status" value="1"/>
</dbReference>
<proteinExistence type="predicted"/>
<comment type="subcellular location">
    <subcellularLocation>
        <location evidence="2">Membrane</location>
    </subcellularLocation>
</comment>
<dbReference type="InterPro" id="IPR003594">
    <property type="entry name" value="HATPase_dom"/>
</dbReference>
<evidence type="ECO:0000256" key="3">
    <source>
        <dbReference type="ARBA" id="ARBA00012438"/>
    </source>
</evidence>
<feature type="transmembrane region" description="Helical" evidence="9">
    <location>
        <begin position="6"/>
        <end position="28"/>
    </location>
</feature>
<evidence type="ECO:0000259" key="11">
    <source>
        <dbReference type="PROSITE" id="PS50885"/>
    </source>
</evidence>
<dbReference type="PANTHER" id="PTHR43711">
    <property type="entry name" value="TWO-COMPONENT HISTIDINE KINASE"/>
    <property type="match status" value="1"/>
</dbReference>
<feature type="transmembrane region" description="Helical" evidence="9">
    <location>
        <begin position="166"/>
        <end position="189"/>
    </location>
</feature>
<keyword evidence="5" id="KW-0808">Transferase</keyword>
<dbReference type="CDD" id="cd06225">
    <property type="entry name" value="HAMP"/>
    <property type="match status" value="1"/>
</dbReference>
<comment type="caution">
    <text evidence="12">The sequence shown here is derived from an EMBL/GenBank/DDBJ whole genome shotgun (WGS) entry which is preliminary data.</text>
</comment>
<dbReference type="SUPFAM" id="SSF158472">
    <property type="entry name" value="HAMP domain-like"/>
    <property type="match status" value="1"/>
</dbReference>
<evidence type="ECO:0000256" key="1">
    <source>
        <dbReference type="ARBA" id="ARBA00000085"/>
    </source>
</evidence>
<sequence>MNRSLYTKLVLIILFLIISLTAVTGVFLTRGVRSFYLNEFYNRMQEVFSDEELASGLRSAAQADAPDNMAEVLGAYTGRLGIDTGTRNYHILSGETGAWLAGSVTPENGVAITPNIISAIAGENGYASDPTAEYMDVALPIEGGAANYIVYVVDNRATMQSLNSQLLQIIVEAMGVGLIISVFLSLLLAKTMIAPIQDLTRAAEKVAGGDFTGKVDNESKDEIGVLTRTFNDMAVQLEDTLSDLKKSEQMRREFVANVSHELRTPITSVKSYAETLEGEPEMPEETRQRFLGVILNESDRMTKIVQDLLTLSRFDAGSIEFSFDYFSFEKSVKDVYNATRMEAQAHGHEFSLELEIPLPKIRGDKARVEQVLMNMVSNAIKYTKDGGRISMTAGWKDSEVWCTVKDNGIGIPQEDAAKVFDRFYRVDKARSRESGGTGLGLSIAHEIVVRHGGRIDLQSRLGKGTRITVWLPVEGPKDA</sequence>
<gene>
    <name evidence="12" type="ORF">IAD36_02455</name>
</gene>
<evidence type="ECO:0000256" key="7">
    <source>
        <dbReference type="ARBA" id="ARBA00023012"/>
    </source>
</evidence>
<keyword evidence="9" id="KW-0812">Transmembrane</keyword>
<evidence type="ECO:0000256" key="2">
    <source>
        <dbReference type="ARBA" id="ARBA00004370"/>
    </source>
</evidence>
<evidence type="ECO:0000256" key="6">
    <source>
        <dbReference type="ARBA" id="ARBA00022777"/>
    </source>
</evidence>
<reference evidence="12" key="1">
    <citation type="submission" date="2020-10" db="EMBL/GenBank/DDBJ databases">
        <authorList>
            <person name="Gilroy R."/>
        </authorList>
    </citation>
    <scope>NUCLEOTIDE SEQUENCE</scope>
    <source>
        <strain evidence="12">ChiGjej3B3-7149</strain>
    </source>
</reference>
<dbReference type="AlphaFoldDB" id="A0A9D1DKC0"/>
<dbReference type="SMART" id="SM00304">
    <property type="entry name" value="HAMP"/>
    <property type="match status" value="1"/>
</dbReference>
<keyword evidence="9" id="KW-1133">Transmembrane helix</keyword>
<evidence type="ECO:0000256" key="8">
    <source>
        <dbReference type="ARBA" id="ARBA00023136"/>
    </source>
</evidence>
<dbReference type="PANTHER" id="PTHR43711:SF1">
    <property type="entry name" value="HISTIDINE KINASE 1"/>
    <property type="match status" value="1"/>
</dbReference>
<keyword evidence="4" id="KW-0597">Phosphoprotein</keyword>
<keyword evidence="8 9" id="KW-0472">Membrane</keyword>
<comment type="catalytic activity">
    <reaction evidence="1">
        <text>ATP + protein L-histidine = ADP + protein N-phospho-L-histidine.</text>
        <dbReference type="EC" id="2.7.13.3"/>
    </reaction>
</comment>
<feature type="domain" description="HAMP" evidence="11">
    <location>
        <begin position="190"/>
        <end position="242"/>
    </location>
</feature>
<dbReference type="SUPFAM" id="SSF47384">
    <property type="entry name" value="Homodimeric domain of signal transducing histidine kinase"/>
    <property type="match status" value="1"/>
</dbReference>
<dbReference type="SUPFAM" id="SSF55874">
    <property type="entry name" value="ATPase domain of HSP90 chaperone/DNA topoisomerase II/histidine kinase"/>
    <property type="match status" value="1"/>
</dbReference>
<dbReference type="CDD" id="cd00075">
    <property type="entry name" value="HATPase"/>
    <property type="match status" value="1"/>
</dbReference>
<protein>
    <recommendedName>
        <fullName evidence="3">histidine kinase</fullName>
        <ecNumber evidence="3">2.7.13.3</ecNumber>
    </recommendedName>
</protein>
<dbReference type="SMART" id="SM00387">
    <property type="entry name" value="HATPase_c"/>
    <property type="match status" value="1"/>
</dbReference>
<dbReference type="Pfam" id="PF00672">
    <property type="entry name" value="HAMP"/>
    <property type="match status" value="1"/>
</dbReference>
<evidence type="ECO:0000313" key="13">
    <source>
        <dbReference type="Proteomes" id="UP000824238"/>
    </source>
</evidence>
<dbReference type="Pfam" id="PF00512">
    <property type="entry name" value="HisKA"/>
    <property type="match status" value="1"/>
</dbReference>
<dbReference type="GO" id="GO:0016020">
    <property type="term" value="C:membrane"/>
    <property type="evidence" value="ECO:0007669"/>
    <property type="project" value="UniProtKB-SubCell"/>
</dbReference>
<evidence type="ECO:0000256" key="5">
    <source>
        <dbReference type="ARBA" id="ARBA00022679"/>
    </source>
</evidence>
<dbReference type="EC" id="2.7.13.3" evidence="3"/>
<dbReference type="InterPro" id="IPR050736">
    <property type="entry name" value="Sensor_HK_Regulatory"/>
</dbReference>